<organism evidence="1 2">
    <name type="scientific">Favolaschia claudopus</name>
    <dbReference type="NCBI Taxonomy" id="2862362"/>
    <lineage>
        <taxon>Eukaryota</taxon>
        <taxon>Fungi</taxon>
        <taxon>Dikarya</taxon>
        <taxon>Basidiomycota</taxon>
        <taxon>Agaricomycotina</taxon>
        <taxon>Agaricomycetes</taxon>
        <taxon>Agaricomycetidae</taxon>
        <taxon>Agaricales</taxon>
        <taxon>Marasmiineae</taxon>
        <taxon>Mycenaceae</taxon>
        <taxon>Favolaschia</taxon>
    </lineage>
</organism>
<dbReference type="AlphaFoldDB" id="A0AAW0CA66"/>
<name>A0AAW0CA66_9AGAR</name>
<comment type="caution">
    <text evidence="1">The sequence shown here is derived from an EMBL/GenBank/DDBJ whole genome shotgun (WGS) entry which is preliminary data.</text>
</comment>
<reference evidence="1 2" key="1">
    <citation type="journal article" date="2024" name="J Genomics">
        <title>Draft genome sequencing and assembly of Favolaschia claudopus CIRM-BRFM 2984 isolated from oak limbs.</title>
        <authorList>
            <person name="Navarro D."/>
            <person name="Drula E."/>
            <person name="Chaduli D."/>
            <person name="Cazenave R."/>
            <person name="Ahrendt S."/>
            <person name="Wang J."/>
            <person name="Lipzen A."/>
            <person name="Daum C."/>
            <person name="Barry K."/>
            <person name="Grigoriev I.V."/>
            <person name="Favel A."/>
            <person name="Rosso M.N."/>
            <person name="Martin F."/>
        </authorList>
    </citation>
    <scope>NUCLEOTIDE SEQUENCE [LARGE SCALE GENOMIC DNA]</scope>
    <source>
        <strain evidence="1 2">CIRM-BRFM 2984</strain>
    </source>
</reference>
<sequence length="332" mass="37137">MTSHYRGLPNEIILEIIRYSNKATQSSMCRASKLLHDLCCPILNAEVHLEFEASTIGFCSALVMTPQKALLVKRLTLEWMERSNDNLSDLLVSSMSLMGNLEYLKLGNGYDASLHKHFFSDFEAFSSVRIPLPGLEHYEGPSDVVVAFEGGTNLRQVNLFWVGDSEDDATKTRNIIATLASMTSADIPFISHHIREPGSFLPLPLLMSVVENMPQTTVVTLRRGGGTDTRLLTQVNLATLQYVVATHLDSQLEVVMFQECLQQLTHLTFFALEVENNWAGPGQGPVPESIEDRVVISSWSEACPTLRGCSINNRTWRKGEHGTWELEIEQVR</sequence>
<evidence type="ECO:0000313" key="2">
    <source>
        <dbReference type="Proteomes" id="UP001362999"/>
    </source>
</evidence>
<keyword evidence="2" id="KW-1185">Reference proteome</keyword>
<protein>
    <recommendedName>
        <fullName evidence="3">F-box domain-containing protein</fullName>
    </recommendedName>
</protein>
<evidence type="ECO:0000313" key="1">
    <source>
        <dbReference type="EMBL" id="KAK7036129.1"/>
    </source>
</evidence>
<dbReference type="Proteomes" id="UP001362999">
    <property type="component" value="Unassembled WGS sequence"/>
</dbReference>
<proteinExistence type="predicted"/>
<accession>A0AAW0CA66</accession>
<evidence type="ECO:0008006" key="3">
    <source>
        <dbReference type="Google" id="ProtNLM"/>
    </source>
</evidence>
<gene>
    <name evidence="1" type="ORF">R3P38DRAFT_3183924</name>
</gene>
<dbReference type="EMBL" id="JAWWNJ010000019">
    <property type="protein sequence ID" value="KAK7036129.1"/>
    <property type="molecule type" value="Genomic_DNA"/>
</dbReference>